<comment type="caution">
    <text evidence="1">The sequence shown here is derived from an EMBL/GenBank/DDBJ whole genome shotgun (WGS) entry which is preliminary data.</text>
</comment>
<reference evidence="1 2" key="1">
    <citation type="submission" date="2015-05" db="EMBL/GenBank/DDBJ databases">
        <title>Draft genome sequence of Microvirga vignae strain BR3299, a novel nitrogen fixing bacteria isolated from Brazil semi-aired region.</title>
        <authorList>
            <person name="Zilli J.E."/>
            <person name="Passos S.R."/>
            <person name="Leite J."/>
            <person name="Baldani J.I."/>
            <person name="Xavier G.R."/>
            <person name="Rumjaneck N.G."/>
            <person name="Simoes-Araujo J.L."/>
        </authorList>
    </citation>
    <scope>NUCLEOTIDE SEQUENCE [LARGE SCALE GENOMIC DNA]</scope>
    <source>
        <strain evidence="1 2">BR3299</strain>
    </source>
</reference>
<dbReference type="NCBIfam" id="TIGR01563">
    <property type="entry name" value="gp16_SPP1"/>
    <property type="match status" value="1"/>
</dbReference>
<keyword evidence="2" id="KW-1185">Reference proteome</keyword>
<evidence type="ECO:0000313" key="1">
    <source>
        <dbReference type="EMBL" id="KLK92716.1"/>
    </source>
</evidence>
<dbReference type="Pfam" id="PF05521">
    <property type="entry name" value="Phage_HCP"/>
    <property type="match status" value="1"/>
</dbReference>
<evidence type="ECO:0000313" key="2">
    <source>
        <dbReference type="Proteomes" id="UP000035489"/>
    </source>
</evidence>
<dbReference type="RefSeq" id="WP_047189537.1">
    <property type="nucleotide sequence ID" value="NZ_LCYG01000032.1"/>
</dbReference>
<accession>A0A0H1RCY1</accession>
<dbReference type="InterPro" id="IPR008767">
    <property type="entry name" value="Phage_SPP1_head-tail_adaptor"/>
</dbReference>
<dbReference type="PATRIC" id="fig|1225564.3.peg.3595"/>
<dbReference type="Gene3D" id="2.40.10.270">
    <property type="entry name" value="Bacteriophage SPP1 head-tail adaptor protein"/>
    <property type="match status" value="1"/>
</dbReference>
<dbReference type="STRING" id="1225564.AA309_13710"/>
<sequence>MKSKSLPVGARARRFVLEVPLESPDGFGGMIRSYRPGPQVWGAMELLSGSERARADRPEQSLTHKITLRYREGVTGAMRLTSGLRRFAIRTASDPDGSRRDLVCLVEEIKA</sequence>
<gene>
    <name evidence="1" type="ORF">AA309_13710</name>
</gene>
<dbReference type="AlphaFoldDB" id="A0A0H1RCY1"/>
<organism evidence="1 2">
    <name type="scientific">Microvirga vignae</name>
    <dbReference type="NCBI Taxonomy" id="1225564"/>
    <lineage>
        <taxon>Bacteria</taxon>
        <taxon>Pseudomonadati</taxon>
        <taxon>Pseudomonadota</taxon>
        <taxon>Alphaproteobacteria</taxon>
        <taxon>Hyphomicrobiales</taxon>
        <taxon>Methylobacteriaceae</taxon>
        <taxon>Microvirga</taxon>
    </lineage>
</organism>
<dbReference type="OrthoDB" id="7570189at2"/>
<dbReference type="InterPro" id="IPR038666">
    <property type="entry name" value="SSP1_head-tail_sf"/>
</dbReference>
<dbReference type="EMBL" id="LCYG01000032">
    <property type="protein sequence ID" value="KLK92716.1"/>
    <property type="molecule type" value="Genomic_DNA"/>
</dbReference>
<proteinExistence type="predicted"/>
<protein>
    <submittedName>
        <fullName evidence="1">Head-tail adaptor protein</fullName>
    </submittedName>
</protein>
<dbReference type="Proteomes" id="UP000035489">
    <property type="component" value="Unassembled WGS sequence"/>
</dbReference>
<name>A0A0H1RCY1_9HYPH</name>